<comment type="caution">
    <text evidence="3">The sequence shown here is derived from an EMBL/GenBank/DDBJ whole genome shotgun (WGS) entry which is preliminary data.</text>
</comment>
<reference evidence="4" key="1">
    <citation type="submission" date="2019-03" db="EMBL/GenBank/DDBJ databases">
        <title>Aquabacterium pictum sp.nov., the first bacteriochlorophyll a-containing freshwater bacterium in the genus Aquabacterium of the class Betaproteobacteria.</title>
        <authorList>
            <person name="Hirose S."/>
            <person name="Tank M."/>
            <person name="Hara E."/>
            <person name="Tamaki H."/>
            <person name="Takaichi S."/>
            <person name="Haruta S."/>
            <person name="Hanada S."/>
        </authorList>
    </citation>
    <scope>NUCLEOTIDE SEQUENCE [LARGE SCALE GENOMIC DNA]</scope>
    <source>
        <strain evidence="4">W35</strain>
    </source>
</reference>
<feature type="chain" id="PRO_5019844262" description="FecR protein domain-containing protein" evidence="1">
    <location>
        <begin position="33"/>
        <end position="165"/>
    </location>
</feature>
<feature type="domain" description="FecR protein" evidence="2">
    <location>
        <begin position="74"/>
        <end position="162"/>
    </location>
</feature>
<dbReference type="Gene3D" id="2.60.120.1440">
    <property type="match status" value="1"/>
</dbReference>
<dbReference type="RefSeq" id="WP_137734595.1">
    <property type="nucleotide sequence ID" value="NZ_BJCL01000012.1"/>
</dbReference>
<gene>
    <name evidence="3" type="ORF">AQPW35_39500</name>
</gene>
<evidence type="ECO:0000313" key="4">
    <source>
        <dbReference type="Proteomes" id="UP000301751"/>
    </source>
</evidence>
<dbReference type="PANTHER" id="PTHR38731:SF3">
    <property type="entry name" value="BLL6125 PROTEIN"/>
    <property type="match status" value="1"/>
</dbReference>
<dbReference type="Pfam" id="PF04773">
    <property type="entry name" value="FecR"/>
    <property type="match status" value="1"/>
</dbReference>
<dbReference type="PANTHER" id="PTHR38731">
    <property type="entry name" value="LIPL45-RELATED LIPOPROTEIN-RELATED"/>
    <property type="match status" value="1"/>
</dbReference>
<feature type="signal peptide" evidence="1">
    <location>
        <begin position="1"/>
        <end position="32"/>
    </location>
</feature>
<sequence length="165" mass="16872">MPGNTRFQLLRHALVVWCIAVCLGLTSSPATAQVATATPAAGMVKRVAGAVSLVRDGVLSPVQPGLAVLVGDGFRTGADGAIALALADDTLLSVGPDSELQVTAFSFDSTTQDGQMLASVWRGTAAFVTGLIAKRAPTNVRVQTRTVVLGVRGTEFIVDAGRGAP</sequence>
<evidence type="ECO:0000256" key="1">
    <source>
        <dbReference type="SAM" id="SignalP"/>
    </source>
</evidence>
<keyword evidence="1" id="KW-0732">Signal</keyword>
<evidence type="ECO:0000259" key="2">
    <source>
        <dbReference type="Pfam" id="PF04773"/>
    </source>
</evidence>
<proteinExistence type="predicted"/>
<organism evidence="3 4">
    <name type="scientific">Pseudaquabacterium pictum</name>
    <dbReference type="NCBI Taxonomy" id="2315236"/>
    <lineage>
        <taxon>Bacteria</taxon>
        <taxon>Pseudomonadati</taxon>
        <taxon>Pseudomonadota</taxon>
        <taxon>Betaproteobacteria</taxon>
        <taxon>Burkholderiales</taxon>
        <taxon>Sphaerotilaceae</taxon>
        <taxon>Pseudaquabacterium</taxon>
    </lineage>
</organism>
<accession>A0A480AT48</accession>
<dbReference type="AlphaFoldDB" id="A0A480AT48"/>
<keyword evidence="4" id="KW-1185">Reference proteome</keyword>
<dbReference type="EMBL" id="BJCL01000012">
    <property type="protein sequence ID" value="GCL64869.1"/>
    <property type="molecule type" value="Genomic_DNA"/>
</dbReference>
<name>A0A480AT48_9BURK</name>
<evidence type="ECO:0000313" key="3">
    <source>
        <dbReference type="EMBL" id="GCL64869.1"/>
    </source>
</evidence>
<dbReference type="OrthoDB" id="369729at2"/>
<protein>
    <recommendedName>
        <fullName evidence="2">FecR protein domain-containing protein</fullName>
    </recommendedName>
</protein>
<dbReference type="Proteomes" id="UP000301751">
    <property type="component" value="Unassembled WGS sequence"/>
</dbReference>
<dbReference type="InterPro" id="IPR006860">
    <property type="entry name" value="FecR"/>
</dbReference>